<comment type="caution">
    <text evidence="10">The sequence shown here is derived from an EMBL/GenBank/DDBJ whole genome shotgun (WGS) entry which is preliminary data.</text>
</comment>
<protein>
    <submittedName>
        <fullName evidence="10">Ferredoxin-3, chloroplastic</fullName>
    </submittedName>
</protein>
<dbReference type="GO" id="GO:0009507">
    <property type="term" value="C:chloroplast"/>
    <property type="evidence" value="ECO:0007669"/>
    <property type="project" value="UniProtKB-SubCell"/>
</dbReference>
<keyword evidence="5" id="KW-0479">Metal-binding</keyword>
<dbReference type="InterPro" id="IPR001041">
    <property type="entry name" value="2Fe-2S_ferredoxin-type"/>
</dbReference>
<evidence type="ECO:0000256" key="3">
    <source>
        <dbReference type="ARBA" id="ARBA00022448"/>
    </source>
</evidence>
<dbReference type="CDD" id="cd00207">
    <property type="entry name" value="fer2"/>
    <property type="match status" value="1"/>
</dbReference>
<comment type="subcellular location">
    <subcellularLocation>
        <location evidence="1">Plastid</location>
        <location evidence="1">Chloroplast</location>
    </subcellularLocation>
</comment>
<evidence type="ECO:0000313" key="11">
    <source>
        <dbReference type="Proteomes" id="UP000288805"/>
    </source>
</evidence>
<evidence type="ECO:0000256" key="2">
    <source>
        <dbReference type="ARBA" id="ARBA00007874"/>
    </source>
</evidence>
<keyword evidence="4" id="KW-0001">2Fe-2S</keyword>
<keyword evidence="7" id="KW-0408">Iron</keyword>
<evidence type="ECO:0000313" key="10">
    <source>
        <dbReference type="EMBL" id="RVW63855.1"/>
    </source>
</evidence>
<comment type="similarity">
    <text evidence="2">Belongs to the 2Fe2S plant-type ferredoxin family.</text>
</comment>
<dbReference type="Gene3D" id="3.10.20.30">
    <property type="match status" value="1"/>
</dbReference>
<evidence type="ECO:0000256" key="1">
    <source>
        <dbReference type="ARBA" id="ARBA00004229"/>
    </source>
</evidence>
<evidence type="ECO:0000256" key="9">
    <source>
        <dbReference type="ARBA" id="ARBA00034078"/>
    </source>
</evidence>
<reference evidence="10 11" key="1">
    <citation type="journal article" date="2018" name="PLoS Genet.">
        <title>Population sequencing reveals clonal diversity and ancestral inbreeding in the grapevine cultivar Chardonnay.</title>
        <authorList>
            <person name="Roach M.J."/>
            <person name="Johnson D.L."/>
            <person name="Bohlmann J."/>
            <person name="van Vuuren H.J."/>
            <person name="Jones S.J."/>
            <person name="Pretorius I.S."/>
            <person name="Schmidt S.A."/>
            <person name="Borneman A.R."/>
        </authorList>
    </citation>
    <scope>NUCLEOTIDE SEQUENCE [LARGE SCALE GENOMIC DNA]</scope>
    <source>
        <strain evidence="11">cv. Chardonnay</strain>
        <tissue evidence="10">Leaf</tissue>
    </source>
</reference>
<evidence type="ECO:0000256" key="8">
    <source>
        <dbReference type="ARBA" id="ARBA00023014"/>
    </source>
</evidence>
<keyword evidence="3" id="KW-0813">Transport</keyword>
<accession>A0A438FV84</accession>
<dbReference type="GO" id="GO:0046872">
    <property type="term" value="F:metal ion binding"/>
    <property type="evidence" value="ECO:0007669"/>
    <property type="project" value="UniProtKB-KW"/>
</dbReference>
<gene>
    <name evidence="10" type="primary">FDX3_0</name>
    <name evidence="10" type="ORF">CK203_055594</name>
</gene>
<organism evidence="10 11">
    <name type="scientific">Vitis vinifera</name>
    <name type="common">Grape</name>
    <dbReference type="NCBI Taxonomy" id="29760"/>
    <lineage>
        <taxon>Eukaryota</taxon>
        <taxon>Viridiplantae</taxon>
        <taxon>Streptophyta</taxon>
        <taxon>Embryophyta</taxon>
        <taxon>Tracheophyta</taxon>
        <taxon>Spermatophyta</taxon>
        <taxon>Magnoliopsida</taxon>
        <taxon>eudicotyledons</taxon>
        <taxon>Gunneridae</taxon>
        <taxon>Pentapetalae</taxon>
        <taxon>rosids</taxon>
        <taxon>Vitales</taxon>
        <taxon>Vitaceae</taxon>
        <taxon>Viteae</taxon>
        <taxon>Vitis</taxon>
    </lineage>
</organism>
<dbReference type="EMBL" id="QGNW01000730">
    <property type="protein sequence ID" value="RVW63855.1"/>
    <property type="molecule type" value="Genomic_DNA"/>
</dbReference>
<dbReference type="GO" id="GO:0051537">
    <property type="term" value="F:2 iron, 2 sulfur cluster binding"/>
    <property type="evidence" value="ECO:0007669"/>
    <property type="project" value="UniProtKB-KW"/>
</dbReference>
<evidence type="ECO:0000256" key="6">
    <source>
        <dbReference type="ARBA" id="ARBA00022982"/>
    </source>
</evidence>
<dbReference type="PANTHER" id="PTHR43112">
    <property type="entry name" value="FERREDOXIN"/>
    <property type="match status" value="1"/>
</dbReference>
<dbReference type="Proteomes" id="UP000288805">
    <property type="component" value="Unassembled WGS sequence"/>
</dbReference>
<name>A0A438FV84_VITVI</name>
<evidence type="ECO:0000256" key="7">
    <source>
        <dbReference type="ARBA" id="ARBA00023004"/>
    </source>
</evidence>
<comment type="cofactor">
    <cofactor evidence="9">
        <name>[2Fe-2S] cluster</name>
        <dbReference type="ChEBI" id="CHEBI:190135"/>
    </cofactor>
</comment>
<dbReference type="InterPro" id="IPR036010">
    <property type="entry name" value="2Fe-2S_ferredoxin-like_sf"/>
</dbReference>
<evidence type="ECO:0000256" key="4">
    <source>
        <dbReference type="ARBA" id="ARBA00022714"/>
    </source>
</evidence>
<evidence type="ECO:0000256" key="5">
    <source>
        <dbReference type="ARBA" id="ARBA00022723"/>
    </source>
</evidence>
<dbReference type="PANTHER" id="PTHR43112:SF30">
    <property type="entry name" value="FERREDOXIN-3, CHLOROPLASTIC"/>
    <property type="match status" value="1"/>
</dbReference>
<keyword evidence="6" id="KW-0249">Electron transport</keyword>
<dbReference type="SUPFAM" id="SSF54292">
    <property type="entry name" value="2Fe-2S ferredoxin-like"/>
    <property type="match status" value="1"/>
</dbReference>
<keyword evidence="8" id="KW-0411">Iron-sulfur</keyword>
<sequence>MTLEIPLERVFGGKSLLENLERWRGVGPLERHTRFWWDIWVGDSKLKDVFPTLFRIAAHKSASVADLWGGKKMGEAVGRYTLKDLSKIGNWRRWLVFWNIFLRCNLCKDNEELADHILIHCARTRELWTFLLSSFGLVWVFLDLVRNLLLEWKVKDLGKKRRVVWRLVPICLFWCKYVYREPSYAILVQKCTLEEILCLDQESRFLGSVRSISKAFGLKSSSFRVSAMAVADGVGSVDQSDGSFLDEKQMDNGYVLTCVSYPTSDCVIHTHKEGDLY</sequence>
<proteinExistence type="inferred from homology"/>
<dbReference type="AlphaFoldDB" id="A0A438FV84"/>
<dbReference type="InterPro" id="IPR012675">
    <property type="entry name" value="Beta-grasp_dom_sf"/>
</dbReference>